<dbReference type="PRINTS" id="PR00445">
    <property type="entry name" value="HUPFHYPC"/>
</dbReference>
<dbReference type="InterPro" id="IPR001109">
    <property type="entry name" value="Hydrogenase_HupF/HypC"/>
</dbReference>
<protein>
    <submittedName>
        <fullName evidence="2">Hydrogenase assembly chaperone hypC/hupF</fullName>
    </submittedName>
</protein>
<evidence type="ECO:0000256" key="1">
    <source>
        <dbReference type="ARBA" id="ARBA00006018"/>
    </source>
</evidence>
<dbReference type="PROSITE" id="PS01097">
    <property type="entry name" value="HUPF_HYPC"/>
    <property type="match status" value="1"/>
</dbReference>
<dbReference type="RefSeq" id="WP_013764256.1">
    <property type="nucleotide sequence ID" value="NC_015510.1"/>
</dbReference>
<dbReference type="PANTHER" id="PTHR35177:SF2">
    <property type="entry name" value="HYDROGENASE MATURATION FACTOR HYBG"/>
    <property type="match status" value="1"/>
</dbReference>
<accession>F4L3Y6</accession>
<dbReference type="InterPro" id="IPR019812">
    <property type="entry name" value="Hydgase_assmbl_chp_CS"/>
</dbReference>
<reference key="2">
    <citation type="submission" date="2011-04" db="EMBL/GenBank/DDBJ databases">
        <title>Complete sequence of chromosome of Haliscomenobacter hydrossis DSM 1100.</title>
        <authorList>
            <consortium name="US DOE Joint Genome Institute (JGI-PGF)"/>
            <person name="Lucas S."/>
            <person name="Han J."/>
            <person name="Lapidus A."/>
            <person name="Bruce D."/>
            <person name="Goodwin L."/>
            <person name="Pitluck S."/>
            <person name="Peters L."/>
            <person name="Kyrpides N."/>
            <person name="Mavromatis K."/>
            <person name="Ivanova N."/>
            <person name="Ovchinnikova G."/>
            <person name="Pagani I."/>
            <person name="Daligault H."/>
            <person name="Detter J.C."/>
            <person name="Han C."/>
            <person name="Land M."/>
            <person name="Hauser L."/>
            <person name="Markowitz V."/>
            <person name="Cheng J.-F."/>
            <person name="Hugenholtz P."/>
            <person name="Woyke T."/>
            <person name="Wu D."/>
            <person name="Verbarg S."/>
            <person name="Frueling A."/>
            <person name="Brambilla E."/>
            <person name="Klenk H.-P."/>
            <person name="Eisen J.A."/>
        </authorList>
    </citation>
    <scope>NUCLEOTIDE SEQUENCE</scope>
    <source>
        <strain>DSM 1100</strain>
    </source>
</reference>
<dbReference type="Pfam" id="PF01455">
    <property type="entry name" value="HupF_HypC"/>
    <property type="match status" value="1"/>
</dbReference>
<dbReference type="GO" id="GO:1902670">
    <property type="term" value="F:carbon dioxide binding"/>
    <property type="evidence" value="ECO:0007669"/>
    <property type="project" value="TreeGrafter"/>
</dbReference>
<reference evidence="2 3" key="1">
    <citation type="journal article" date="2011" name="Stand. Genomic Sci.">
        <title>Complete genome sequence of Haliscomenobacter hydrossis type strain (O).</title>
        <authorList>
            <consortium name="US DOE Joint Genome Institute (JGI-PGF)"/>
            <person name="Daligault H."/>
            <person name="Lapidus A."/>
            <person name="Zeytun A."/>
            <person name="Nolan M."/>
            <person name="Lucas S."/>
            <person name="Del Rio T.G."/>
            <person name="Tice H."/>
            <person name="Cheng J.F."/>
            <person name="Tapia R."/>
            <person name="Han C."/>
            <person name="Goodwin L."/>
            <person name="Pitluck S."/>
            <person name="Liolios K."/>
            <person name="Pagani I."/>
            <person name="Ivanova N."/>
            <person name="Huntemann M."/>
            <person name="Mavromatis K."/>
            <person name="Mikhailova N."/>
            <person name="Pati A."/>
            <person name="Chen A."/>
            <person name="Palaniappan K."/>
            <person name="Land M."/>
            <person name="Hauser L."/>
            <person name="Brambilla E.M."/>
            <person name="Rohde M."/>
            <person name="Verbarg S."/>
            <person name="Goker M."/>
            <person name="Bristow J."/>
            <person name="Eisen J.A."/>
            <person name="Markowitz V."/>
            <person name="Hugenholtz P."/>
            <person name="Kyrpides N.C."/>
            <person name="Klenk H.P."/>
            <person name="Woyke T."/>
        </authorList>
    </citation>
    <scope>NUCLEOTIDE SEQUENCE [LARGE SCALE GENOMIC DNA]</scope>
    <source>
        <strain evidence="3">ATCC 27775 / DSM 1100 / LMG 10767 / O</strain>
    </source>
</reference>
<dbReference type="GO" id="GO:0051604">
    <property type="term" value="P:protein maturation"/>
    <property type="evidence" value="ECO:0007669"/>
    <property type="project" value="TreeGrafter"/>
</dbReference>
<dbReference type="eggNOG" id="COG0298">
    <property type="taxonomic scope" value="Bacteria"/>
</dbReference>
<dbReference type="SUPFAM" id="SSF159127">
    <property type="entry name" value="HupF/HypC-like"/>
    <property type="match status" value="1"/>
</dbReference>
<comment type="similarity">
    <text evidence="1">Belongs to the HupF/HypC family.</text>
</comment>
<dbReference type="AlphaFoldDB" id="F4L3Y6"/>
<dbReference type="HOGENOM" id="CLU_159381_2_2_10"/>
<dbReference type="FunFam" id="2.30.30.140:FF:000022">
    <property type="entry name" value="Hydrogenase assembly chaperone HybG"/>
    <property type="match status" value="1"/>
</dbReference>
<organism evidence="2 3">
    <name type="scientific">Haliscomenobacter hydrossis (strain ATCC 27775 / DSM 1100 / LMG 10767 / O)</name>
    <dbReference type="NCBI Taxonomy" id="760192"/>
    <lineage>
        <taxon>Bacteria</taxon>
        <taxon>Pseudomonadati</taxon>
        <taxon>Bacteroidota</taxon>
        <taxon>Saprospiria</taxon>
        <taxon>Saprospirales</taxon>
        <taxon>Haliscomenobacteraceae</taxon>
        <taxon>Haliscomenobacter</taxon>
    </lineage>
</organism>
<name>F4L3Y6_HALH1</name>
<gene>
    <name evidence="2" type="ordered locus">Halhy_1818</name>
</gene>
<dbReference type="EMBL" id="CP002691">
    <property type="protein sequence ID" value="AEE49703.1"/>
    <property type="molecule type" value="Genomic_DNA"/>
</dbReference>
<dbReference type="STRING" id="760192.Halhy_1818"/>
<dbReference type="OrthoDB" id="9806017at2"/>
<dbReference type="KEGG" id="hhy:Halhy_1818"/>
<dbReference type="NCBIfam" id="TIGR00074">
    <property type="entry name" value="hypC_hupF"/>
    <property type="match status" value="1"/>
</dbReference>
<dbReference type="Proteomes" id="UP000008461">
    <property type="component" value="Chromosome"/>
</dbReference>
<dbReference type="Gene3D" id="2.30.30.140">
    <property type="match status" value="1"/>
</dbReference>
<dbReference type="GO" id="GO:0005506">
    <property type="term" value="F:iron ion binding"/>
    <property type="evidence" value="ECO:0007669"/>
    <property type="project" value="TreeGrafter"/>
</dbReference>
<keyword evidence="3" id="KW-1185">Reference proteome</keyword>
<proteinExistence type="inferred from homology"/>
<sequence length="84" mass="9147">MCLAIPGKITAITPSVLHKNVRQAKVSFGGISKDVDLSMTPDAKMGDYVLVHVGVAISVVDEEEAKRTFSYLQEIGELEDLQLE</sequence>
<evidence type="ECO:0000313" key="3">
    <source>
        <dbReference type="Proteomes" id="UP000008461"/>
    </source>
</evidence>
<evidence type="ECO:0000313" key="2">
    <source>
        <dbReference type="EMBL" id="AEE49703.1"/>
    </source>
</evidence>
<dbReference type="PANTHER" id="PTHR35177">
    <property type="entry name" value="HYDROGENASE MATURATION FACTOR HYBG"/>
    <property type="match status" value="1"/>
</dbReference>